<sequence>MPVVNTASADPILELSFGDQSLVLRAPSPAQNLRKRPRLNNDSFLVGYNSRKCSETL</sequence>
<dbReference type="InParanoid" id="B9SK75"/>
<gene>
    <name evidence="1" type="ORF">RCOM_1028300</name>
</gene>
<name>B9SK75_RICCO</name>
<accession>B9SK75</accession>
<proteinExistence type="predicted"/>
<protein>
    <submittedName>
        <fullName evidence="1">Uncharacterized protein</fullName>
    </submittedName>
</protein>
<dbReference type="Proteomes" id="UP000008311">
    <property type="component" value="Unassembled WGS sequence"/>
</dbReference>
<reference evidence="2" key="1">
    <citation type="journal article" date="2010" name="Nat. Biotechnol.">
        <title>Draft genome sequence of the oilseed species Ricinus communis.</title>
        <authorList>
            <person name="Chan A.P."/>
            <person name="Crabtree J."/>
            <person name="Zhao Q."/>
            <person name="Lorenzi H."/>
            <person name="Orvis J."/>
            <person name="Puiu D."/>
            <person name="Melake-Berhan A."/>
            <person name="Jones K.M."/>
            <person name="Redman J."/>
            <person name="Chen G."/>
            <person name="Cahoon E.B."/>
            <person name="Gedil M."/>
            <person name="Stanke M."/>
            <person name="Haas B.J."/>
            <person name="Wortman J.R."/>
            <person name="Fraser-Liggett C.M."/>
            <person name="Ravel J."/>
            <person name="Rabinowicz P.D."/>
        </authorList>
    </citation>
    <scope>NUCLEOTIDE SEQUENCE [LARGE SCALE GENOMIC DNA]</scope>
    <source>
        <strain evidence="2">cv. Hale</strain>
    </source>
</reference>
<dbReference type="AlphaFoldDB" id="B9SK75"/>
<organism evidence="1 2">
    <name type="scientific">Ricinus communis</name>
    <name type="common">Castor bean</name>
    <dbReference type="NCBI Taxonomy" id="3988"/>
    <lineage>
        <taxon>Eukaryota</taxon>
        <taxon>Viridiplantae</taxon>
        <taxon>Streptophyta</taxon>
        <taxon>Embryophyta</taxon>
        <taxon>Tracheophyta</taxon>
        <taxon>Spermatophyta</taxon>
        <taxon>Magnoliopsida</taxon>
        <taxon>eudicotyledons</taxon>
        <taxon>Gunneridae</taxon>
        <taxon>Pentapetalae</taxon>
        <taxon>rosids</taxon>
        <taxon>fabids</taxon>
        <taxon>Malpighiales</taxon>
        <taxon>Euphorbiaceae</taxon>
        <taxon>Acalyphoideae</taxon>
        <taxon>Acalypheae</taxon>
        <taxon>Ricinus</taxon>
    </lineage>
</organism>
<dbReference type="EMBL" id="EQ974000">
    <property type="protein sequence ID" value="EEF35970.1"/>
    <property type="molecule type" value="Genomic_DNA"/>
</dbReference>
<evidence type="ECO:0000313" key="1">
    <source>
        <dbReference type="EMBL" id="EEF35970.1"/>
    </source>
</evidence>
<keyword evidence="2" id="KW-1185">Reference proteome</keyword>
<evidence type="ECO:0000313" key="2">
    <source>
        <dbReference type="Proteomes" id="UP000008311"/>
    </source>
</evidence>